<keyword evidence="8" id="KW-1185">Reference proteome</keyword>
<dbReference type="AlphaFoldDB" id="A0AAN7SCJ7"/>
<keyword evidence="1" id="KW-0479">Metal-binding</keyword>
<dbReference type="Proteomes" id="UP001353858">
    <property type="component" value="Unassembled WGS sequence"/>
</dbReference>
<accession>A0AAN7SCJ7</accession>
<keyword evidence="2 5" id="KW-0863">Zinc-finger</keyword>
<evidence type="ECO:0000256" key="5">
    <source>
        <dbReference type="PROSITE-ProRule" id="PRU00309"/>
    </source>
</evidence>
<dbReference type="SMART" id="SM00980">
    <property type="entry name" value="THAP"/>
    <property type="match status" value="1"/>
</dbReference>
<keyword evidence="4 5" id="KW-0238">DNA-binding</keyword>
<evidence type="ECO:0000313" key="7">
    <source>
        <dbReference type="EMBL" id="KAK4884806.1"/>
    </source>
</evidence>
<dbReference type="SUPFAM" id="SSF57716">
    <property type="entry name" value="Glucocorticoid receptor-like (DNA-binding domain)"/>
    <property type="match status" value="1"/>
</dbReference>
<evidence type="ECO:0000256" key="3">
    <source>
        <dbReference type="ARBA" id="ARBA00022833"/>
    </source>
</evidence>
<evidence type="ECO:0000256" key="1">
    <source>
        <dbReference type="ARBA" id="ARBA00022723"/>
    </source>
</evidence>
<keyword evidence="3" id="KW-0862">Zinc</keyword>
<dbReference type="EMBL" id="JARPUR010000001">
    <property type="protein sequence ID" value="KAK4884806.1"/>
    <property type="molecule type" value="Genomic_DNA"/>
</dbReference>
<dbReference type="GO" id="GO:0003677">
    <property type="term" value="F:DNA binding"/>
    <property type="evidence" value="ECO:0007669"/>
    <property type="project" value="UniProtKB-UniRule"/>
</dbReference>
<dbReference type="Pfam" id="PF05485">
    <property type="entry name" value="THAP"/>
    <property type="match status" value="1"/>
</dbReference>
<organism evidence="7 8">
    <name type="scientific">Aquatica leii</name>
    <dbReference type="NCBI Taxonomy" id="1421715"/>
    <lineage>
        <taxon>Eukaryota</taxon>
        <taxon>Metazoa</taxon>
        <taxon>Ecdysozoa</taxon>
        <taxon>Arthropoda</taxon>
        <taxon>Hexapoda</taxon>
        <taxon>Insecta</taxon>
        <taxon>Pterygota</taxon>
        <taxon>Neoptera</taxon>
        <taxon>Endopterygota</taxon>
        <taxon>Coleoptera</taxon>
        <taxon>Polyphaga</taxon>
        <taxon>Elateriformia</taxon>
        <taxon>Elateroidea</taxon>
        <taxon>Lampyridae</taxon>
        <taxon>Luciolinae</taxon>
        <taxon>Aquatica</taxon>
    </lineage>
</organism>
<proteinExistence type="predicted"/>
<evidence type="ECO:0000259" key="6">
    <source>
        <dbReference type="PROSITE" id="PS50950"/>
    </source>
</evidence>
<dbReference type="PROSITE" id="PS50950">
    <property type="entry name" value="ZF_THAP"/>
    <property type="match status" value="1"/>
</dbReference>
<protein>
    <recommendedName>
        <fullName evidence="6">THAP-type domain-containing protein</fullName>
    </recommendedName>
</protein>
<evidence type="ECO:0000313" key="8">
    <source>
        <dbReference type="Proteomes" id="UP001353858"/>
    </source>
</evidence>
<comment type="caution">
    <text evidence="7">The sequence shown here is derived from an EMBL/GenBank/DDBJ whole genome shotgun (WGS) entry which is preliminary data.</text>
</comment>
<reference evidence="8" key="1">
    <citation type="submission" date="2023-01" db="EMBL/GenBank/DDBJ databases">
        <title>Key to firefly adult light organ development and bioluminescence: homeobox transcription factors regulate luciferase expression and transportation to peroxisome.</title>
        <authorList>
            <person name="Fu X."/>
        </authorList>
    </citation>
    <scope>NUCLEOTIDE SEQUENCE [LARGE SCALE GENOMIC DNA]</scope>
</reference>
<name>A0AAN7SCJ7_9COLE</name>
<feature type="domain" description="THAP-type" evidence="6">
    <location>
        <begin position="1"/>
        <end position="75"/>
    </location>
</feature>
<dbReference type="GO" id="GO:0008270">
    <property type="term" value="F:zinc ion binding"/>
    <property type="evidence" value="ECO:0007669"/>
    <property type="project" value="UniProtKB-KW"/>
</dbReference>
<gene>
    <name evidence="7" type="ORF">RN001_001077</name>
</gene>
<evidence type="ECO:0000256" key="2">
    <source>
        <dbReference type="ARBA" id="ARBA00022771"/>
    </source>
</evidence>
<sequence length="158" mass="17807">MVGSYCAVSGCWDSKKESKHRFPNPRKFKDLFKKWIDLMSPEKVYANCRVCGLHFVKSSFGANNRLIRTAYPQLKLPDNLVPIIDIDLTLADENHDIFISVPHEVEDSTVTEKLLIMDDPLPPSTEAISIAESHGEYFPKIVERSDVLATPPPSTSTF</sequence>
<evidence type="ECO:0000256" key="4">
    <source>
        <dbReference type="ARBA" id="ARBA00023125"/>
    </source>
</evidence>
<dbReference type="InterPro" id="IPR006612">
    <property type="entry name" value="THAP_Znf"/>
</dbReference>